<feature type="compositionally biased region" description="Low complexity" evidence="1">
    <location>
        <begin position="22"/>
        <end position="31"/>
    </location>
</feature>
<dbReference type="AlphaFoldDB" id="A0AAQ3MY03"/>
<feature type="region of interest" description="Disordered" evidence="1">
    <location>
        <begin position="1"/>
        <end position="43"/>
    </location>
</feature>
<accession>A0AAQ3MY03</accession>
<dbReference type="EMBL" id="CP144693">
    <property type="protein sequence ID" value="WVY99939.1"/>
    <property type="molecule type" value="Genomic_DNA"/>
</dbReference>
<protein>
    <submittedName>
        <fullName evidence="2">Uncharacterized protein</fullName>
    </submittedName>
</protein>
<name>A0AAQ3MY03_VIGMU</name>
<feature type="region of interest" description="Disordered" evidence="1">
    <location>
        <begin position="115"/>
        <end position="144"/>
    </location>
</feature>
<dbReference type="PANTHER" id="PTHR37173:SF1">
    <property type="entry name" value="PROLINE-RICH FAMILY PROTEIN"/>
    <property type="match status" value="1"/>
</dbReference>
<reference evidence="2 3" key="1">
    <citation type="journal article" date="2023" name="Life. Sci Alliance">
        <title>Evolutionary insights into 3D genome organization and epigenetic landscape of Vigna mungo.</title>
        <authorList>
            <person name="Junaid A."/>
            <person name="Singh B."/>
            <person name="Bhatia S."/>
        </authorList>
    </citation>
    <scope>NUCLEOTIDE SEQUENCE [LARGE SCALE GENOMIC DNA]</scope>
    <source>
        <strain evidence="2">Urdbean</strain>
    </source>
</reference>
<dbReference type="Proteomes" id="UP001374535">
    <property type="component" value="Chromosome 8"/>
</dbReference>
<dbReference type="PANTHER" id="PTHR37173">
    <property type="entry name" value="HYDROXYPROLINE-RICH GLYCOPROTEIN FAMILY PROTEIN"/>
    <property type="match status" value="1"/>
</dbReference>
<organism evidence="2 3">
    <name type="scientific">Vigna mungo</name>
    <name type="common">Black gram</name>
    <name type="synonym">Phaseolus mungo</name>
    <dbReference type="NCBI Taxonomy" id="3915"/>
    <lineage>
        <taxon>Eukaryota</taxon>
        <taxon>Viridiplantae</taxon>
        <taxon>Streptophyta</taxon>
        <taxon>Embryophyta</taxon>
        <taxon>Tracheophyta</taxon>
        <taxon>Spermatophyta</taxon>
        <taxon>Magnoliopsida</taxon>
        <taxon>eudicotyledons</taxon>
        <taxon>Gunneridae</taxon>
        <taxon>Pentapetalae</taxon>
        <taxon>rosids</taxon>
        <taxon>fabids</taxon>
        <taxon>Fabales</taxon>
        <taxon>Fabaceae</taxon>
        <taxon>Papilionoideae</taxon>
        <taxon>50 kb inversion clade</taxon>
        <taxon>NPAAA clade</taxon>
        <taxon>indigoferoid/millettioid clade</taxon>
        <taxon>Phaseoleae</taxon>
        <taxon>Vigna</taxon>
    </lineage>
</organism>
<sequence length="334" mass="36366">MPLDPATATTTASRPVSPLPQPHQHLPPQQQTLPIRAPGNPLLAKPHDPHFAYPFAPKGVRGLAAVDHSVSGGAFAPPAMVYGGVVRGMHLDYLSHALHVARPPHHMPFGHVGNAAATPTASPPVKKAASRSAVSDINGGKDSSTREKIREDTYIVVRDRKEYAQWAYLLPTNSIVYITSLAHNVLGSLCDPINLVYPCIHHKYPKFWDFADALIVYEWKPIGLGGVALKRLIGLSMWELLGSTTLDTSSFENRDKGESLSIPNQGRRLEEMRISKARTDVAGRAEASWAKQESLGMGSSLSCPCRTRLYSAELPLAARANEAVGRNLMLPMRK</sequence>
<evidence type="ECO:0000313" key="2">
    <source>
        <dbReference type="EMBL" id="WVY99939.1"/>
    </source>
</evidence>
<gene>
    <name evidence="2" type="ORF">V8G54_026009</name>
</gene>
<proteinExistence type="predicted"/>
<evidence type="ECO:0000313" key="3">
    <source>
        <dbReference type="Proteomes" id="UP001374535"/>
    </source>
</evidence>
<keyword evidence="3" id="KW-1185">Reference proteome</keyword>
<evidence type="ECO:0000256" key="1">
    <source>
        <dbReference type="SAM" id="MobiDB-lite"/>
    </source>
</evidence>